<feature type="region of interest" description="Disordered" evidence="1">
    <location>
        <begin position="64"/>
        <end position="97"/>
    </location>
</feature>
<dbReference type="EMBL" id="ASPP01007370">
    <property type="protein sequence ID" value="ETO27252.1"/>
    <property type="molecule type" value="Genomic_DNA"/>
</dbReference>
<protein>
    <submittedName>
        <fullName evidence="2">Uncharacterized protein</fullName>
    </submittedName>
</protein>
<accession>X6NPE8</accession>
<dbReference type="AlphaFoldDB" id="X6NPE8"/>
<proteinExistence type="predicted"/>
<sequence length="696" mass="79991">MERLKIPVVAPQNKELPNYAMPTAANALVQEFRGYDLATVDLAHNKMEALHILEAHKEAIYAQRKAQNSTKMKRRPQKQVTSNHNAEDKGKTDGNGLPNKNVNCFVKKINIKKIDYESIANLKNKMSGSKVEAASIPNERDEPSKNLEAVNLSKLSSSDNGPRKNVLLVQQSIDDVFIQYLQLCKEKMSLSESFDGNKHEDWQKQWFHWLIQHEQEGKTAIIIQLFEHLTKASVEDGLLVKAAFSHPKQMWRLMSVLSKGVETFKIDSCTLRCWLAFGDSIFLKMREQRSNSKSSPKNVATGTDGSSYDMLHEFGLQCFADIIRSHYKKRVLVMKWWSHLLTMELVRYLHQLSGDVELFTMLICVLLTNQKADQEQIQEDVIECCLYYAINGLSTACVNVRTASVAILAHLTLLPQFQKKEAMDCICNGNNDDCLVTEGIYSIIEMLWSSQTHSTCANVNKVGIHCLSEVLEHHPKIWQCYANKLLQHEKLRNQVISNSFKNELVDFVSVGVQYPFDGEEEILGIKCKGWIIWYCILEDLKKNELGNLLKSHMILLQKTVDKPEKIQSKDFNQWSSVFMKLTNYFFVELCDPNSCQIAVEIMSRFFFTSNVKENFISLMEWNENTNIVPPLFGVLQLLFPNGDLSCQQHFHRFICDLLHDPFWEQYTKTILNNFYQKSPIAFAQTILANLMTFILK</sequence>
<name>X6NPE8_RETFI</name>
<gene>
    <name evidence="2" type="ORF">RFI_09881</name>
</gene>
<evidence type="ECO:0000313" key="2">
    <source>
        <dbReference type="EMBL" id="ETO27252.1"/>
    </source>
</evidence>
<evidence type="ECO:0000313" key="3">
    <source>
        <dbReference type="Proteomes" id="UP000023152"/>
    </source>
</evidence>
<organism evidence="2 3">
    <name type="scientific">Reticulomyxa filosa</name>
    <dbReference type="NCBI Taxonomy" id="46433"/>
    <lineage>
        <taxon>Eukaryota</taxon>
        <taxon>Sar</taxon>
        <taxon>Rhizaria</taxon>
        <taxon>Retaria</taxon>
        <taxon>Foraminifera</taxon>
        <taxon>Monothalamids</taxon>
        <taxon>Reticulomyxidae</taxon>
        <taxon>Reticulomyxa</taxon>
    </lineage>
</organism>
<comment type="caution">
    <text evidence="2">The sequence shown here is derived from an EMBL/GenBank/DDBJ whole genome shotgun (WGS) entry which is preliminary data.</text>
</comment>
<reference evidence="2 3" key="1">
    <citation type="journal article" date="2013" name="Curr. Biol.">
        <title>The Genome of the Foraminiferan Reticulomyxa filosa.</title>
        <authorList>
            <person name="Glockner G."/>
            <person name="Hulsmann N."/>
            <person name="Schleicher M."/>
            <person name="Noegel A.A."/>
            <person name="Eichinger L."/>
            <person name="Gallinger C."/>
            <person name="Pawlowski J."/>
            <person name="Sierra R."/>
            <person name="Euteneuer U."/>
            <person name="Pillet L."/>
            <person name="Moustafa A."/>
            <person name="Platzer M."/>
            <person name="Groth M."/>
            <person name="Szafranski K."/>
            <person name="Schliwa M."/>
        </authorList>
    </citation>
    <scope>NUCLEOTIDE SEQUENCE [LARGE SCALE GENOMIC DNA]</scope>
</reference>
<evidence type="ECO:0000256" key="1">
    <source>
        <dbReference type="SAM" id="MobiDB-lite"/>
    </source>
</evidence>
<keyword evidence="3" id="KW-1185">Reference proteome</keyword>
<dbReference type="Proteomes" id="UP000023152">
    <property type="component" value="Unassembled WGS sequence"/>
</dbReference>